<protein>
    <submittedName>
        <fullName evidence="5">Uncharacterized protein</fullName>
    </submittedName>
</protein>
<reference evidence="5 6" key="1">
    <citation type="submission" date="2019-01" db="EMBL/GenBank/DDBJ databases">
        <title>Draft Genome and Complete Hox-Cluster Characterization of the Sterlet Sturgeon (Acipenser ruthenus).</title>
        <authorList>
            <person name="Wei Q."/>
        </authorList>
    </citation>
    <scope>NUCLEOTIDE SEQUENCE [LARGE SCALE GENOMIC DNA]</scope>
    <source>
        <strain evidence="5">WHYD16114868_AA</strain>
        <tissue evidence="5">Blood</tissue>
    </source>
</reference>
<evidence type="ECO:0000256" key="3">
    <source>
        <dbReference type="ARBA" id="ARBA00022737"/>
    </source>
</evidence>
<dbReference type="SUPFAM" id="SSF53300">
    <property type="entry name" value="vWA-like"/>
    <property type="match status" value="1"/>
</dbReference>
<dbReference type="Gene3D" id="2.10.70.10">
    <property type="entry name" value="Complement Module, domain 1"/>
    <property type="match status" value="1"/>
</dbReference>
<dbReference type="PANTHER" id="PTHR46393">
    <property type="entry name" value="SUSHI DOMAIN-CONTAINING PROTEIN"/>
    <property type="match status" value="1"/>
</dbReference>
<sequence length="319" mass="36428">MPFYSIVQQGQYCDDKVGVKGGTIQWPEERSSGSVLKYICPVGTYAYPVNWRVCVRGRWTLLRNAYGDTDTVVTCKRWYTFDNVEDLTKEIQMVRSKIFKSEQKTNERDPLSGTTHHILFLLDSSVTVGWYNFQLGLEFIDSTIDVVGFSQHYGTNIYRALDAVLKSVQRAQANRVKWTIFLIEQKTNERDPLSGTTHHILFLLDSSVTVGWYNFQLGLEFIDSTIDVVGFSQHYGTNIYRALDAVLKSVQRAQANRVKWTIFLIDDAASSKCGVRMKIRHRSVGRIFGGVKSLEADWPWPVYVSNEEMDSQCGSLLQS</sequence>
<dbReference type="PANTHER" id="PTHR46393:SF7">
    <property type="entry name" value="COMPLEMENT C2"/>
    <property type="match status" value="1"/>
</dbReference>
<comment type="caution">
    <text evidence="5">The sequence shown here is derived from an EMBL/GenBank/DDBJ whole genome shotgun (WGS) entry which is preliminary data.</text>
</comment>
<dbReference type="GO" id="GO:0070062">
    <property type="term" value="C:extracellular exosome"/>
    <property type="evidence" value="ECO:0007669"/>
    <property type="project" value="TreeGrafter"/>
</dbReference>
<gene>
    <name evidence="5" type="ORF">EOD39_10625</name>
</gene>
<dbReference type="GO" id="GO:0006956">
    <property type="term" value="P:complement activation"/>
    <property type="evidence" value="ECO:0007669"/>
    <property type="project" value="TreeGrafter"/>
</dbReference>
<proteinExistence type="predicted"/>
<dbReference type="EMBL" id="SCEB01000280">
    <property type="protein sequence ID" value="RXM99893.1"/>
    <property type="molecule type" value="Genomic_DNA"/>
</dbReference>
<evidence type="ECO:0000313" key="5">
    <source>
        <dbReference type="EMBL" id="RXM99893.1"/>
    </source>
</evidence>
<keyword evidence="6" id="KW-1185">Reference proteome</keyword>
<evidence type="ECO:0000256" key="4">
    <source>
        <dbReference type="ARBA" id="ARBA00023180"/>
    </source>
</evidence>
<dbReference type="AlphaFoldDB" id="A0A662YV99"/>
<evidence type="ECO:0000313" key="6">
    <source>
        <dbReference type="Proteomes" id="UP000289886"/>
    </source>
</evidence>
<name>A0A662YV99_ACIRT</name>
<keyword evidence="1" id="KW-0768">Sushi</keyword>
<dbReference type="GO" id="GO:0009617">
    <property type="term" value="P:response to bacterium"/>
    <property type="evidence" value="ECO:0007669"/>
    <property type="project" value="TreeGrafter"/>
</dbReference>
<keyword evidence="3" id="KW-0677">Repeat</keyword>
<evidence type="ECO:0000256" key="1">
    <source>
        <dbReference type="ARBA" id="ARBA00022659"/>
    </source>
</evidence>
<keyword evidence="2" id="KW-0732">Signal</keyword>
<dbReference type="InterPro" id="IPR036465">
    <property type="entry name" value="vWFA_dom_sf"/>
</dbReference>
<accession>A0A662YV99</accession>
<organism evidence="5 6">
    <name type="scientific">Acipenser ruthenus</name>
    <name type="common">Sterlet sturgeon</name>
    <dbReference type="NCBI Taxonomy" id="7906"/>
    <lineage>
        <taxon>Eukaryota</taxon>
        <taxon>Metazoa</taxon>
        <taxon>Chordata</taxon>
        <taxon>Craniata</taxon>
        <taxon>Vertebrata</taxon>
        <taxon>Euteleostomi</taxon>
        <taxon>Actinopterygii</taxon>
        <taxon>Chondrostei</taxon>
        <taxon>Acipenseriformes</taxon>
        <taxon>Acipenseridae</taxon>
        <taxon>Acipenser</taxon>
    </lineage>
</organism>
<evidence type="ECO:0000256" key="2">
    <source>
        <dbReference type="ARBA" id="ARBA00022729"/>
    </source>
</evidence>
<dbReference type="Proteomes" id="UP000289886">
    <property type="component" value="Unassembled WGS sequence"/>
</dbReference>
<keyword evidence="4" id="KW-0325">Glycoprotein</keyword>